<evidence type="ECO:0000259" key="4">
    <source>
        <dbReference type="Pfam" id="PF24809"/>
    </source>
</evidence>
<comment type="caution">
    <text evidence="6">The sequence shown here is derived from an EMBL/GenBank/DDBJ whole genome shotgun (WGS) entry which is preliminary data.</text>
</comment>
<feature type="repeat" description="ANK" evidence="2">
    <location>
        <begin position="991"/>
        <end position="1023"/>
    </location>
</feature>
<dbReference type="Proteomes" id="UP000193144">
    <property type="component" value="Unassembled WGS sequence"/>
</dbReference>
<dbReference type="Pfam" id="PF24809">
    <property type="entry name" value="DUF7708"/>
    <property type="match status" value="1"/>
</dbReference>
<name>A0A1Y2A0Q5_9PLEO</name>
<feature type="region of interest" description="Disordered" evidence="3">
    <location>
        <begin position="1164"/>
        <end position="1185"/>
    </location>
</feature>
<dbReference type="PROSITE" id="PS50297">
    <property type="entry name" value="ANK_REP_REGION"/>
    <property type="match status" value="3"/>
</dbReference>
<dbReference type="Pfam" id="PF12796">
    <property type="entry name" value="Ank_2"/>
    <property type="match status" value="1"/>
</dbReference>
<feature type="repeat" description="ANK" evidence="2">
    <location>
        <begin position="1024"/>
        <end position="1056"/>
    </location>
</feature>
<dbReference type="Pfam" id="PF24883">
    <property type="entry name" value="NPHP3_N"/>
    <property type="match status" value="1"/>
</dbReference>
<dbReference type="InterPro" id="IPR027417">
    <property type="entry name" value="P-loop_NTPase"/>
</dbReference>
<dbReference type="InterPro" id="IPR002110">
    <property type="entry name" value="Ankyrin_rpt"/>
</dbReference>
<evidence type="ECO:0000313" key="6">
    <source>
        <dbReference type="EMBL" id="ORY16076.1"/>
    </source>
</evidence>
<dbReference type="PANTHER" id="PTHR10039">
    <property type="entry name" value="AMELOGENIN"/>
    <property type="match status" value="1"/>
</dbReference>
<dbReference type="Gene3D" id="1.25.40.20">
    <property type="entry name" value="Ankyrin repeat-containing domain"/>
    <property type="match status" value="3"/>
</dbReference>
<organism evidence="6 7">
    <name type="scientific">Clohesyomyces aquaticus</name>
    <dbReference type="NCBI Taxonomy" id="1231657"/>
    <lineage>
        <taxon>Eukaryota</taxon>
        <taxon>Fungi</taxon>
        <taxon>Dikarya</taxon>
        <taxon>Ascomycota</taxon>
        <taxon>Pezizomycotina</taxon>
        <taxon>Dothideomycetes</taxon>
        <taxon>Pleosporomycetidae</taxon>
        <taxon>Pleosporales</taxon>
        <taxon>Lindgomycetaceae</taxon>
        <taxon>Clohesyomyces</taxon>
    </lineage>
</organism>
<keyword evidence="2" id="KW-0040">ANK repeat</keyword>
<dbReference type="InterPro" id="IPR056884">
    <property type="entry name" value="NPHP3-like_N"/>
</dbReference>
<feature type="domain" description="Nephrocystin 3-like N-terminal" evidence="5">
    <location>
        <begin position="305"/>
        <end position="473"/>
    </location>
</feature>
<evidence type="ECO:0000259" key="5">
    <source>
        <dbReference type="Pfam" id="PF24883"/>
    </source>
</evidence>
<proteinExistence type="predicted"/>
<protein>
    <submittedName>
        <fullName evidence="6">Uncharacterized protein</fullName>
    </submittedName>
</protein>
<feature type="domain" description="DUF7708" evidence="4">
    <location>
        <begin position="72"/>
        <end position="213"/>
    </location>
</feature>
<dbReference type="EMBL" id="MCFA01000020">
    <property type="protein sequence ID" value="ORY16076.1"/>
    <property type="molecule type" value="Genomic_DNA"/>
</dbReference>
<dbReference type="OrthoDB" id="7464126at2759"/>
<keyword evidence="1" id="KW-0677">Repeat</keyword>
<dbReference type="AlphaFoldDB" id="A0A1Y2A0Q5"/>
<dbReference type="PANTHER" id="PTHR10039:SF16">
    <property type="entry name" value="GPI INOSITOL-DEACYLASE"/>
    <property type="match status" value="1"/>
</dbReference>
<evidence type="ECO:0000256" key="2">
    <source>
        <dbReference type="PROSITE-ProRule" id="PRU00023"/>
    </source>
</evidence>
<dbReference type="InterPro" id="IPR036770">
    <property type="entry name" value="Ankyrin_rpt-contain_sf"/>
</dbReference>
<feature type="region of interest" description="Disordered" evidence="3">
    <location>
        <begin position="1121"/>
        <end position="1144"/>
    </location>
</feature>
<dbReference type="STRING" id="1231657.A0A1Y2A0Q5"/>
<accession>A0A1Y2A0Q5</accession>
<sequence length="1185" mass="132325">MSSQGQNLWQEALQTLPDEDRSRYELLMGKGAGHKDIITDVLAATEERKEECKRKRWKVKFRGKAIILRDLLDKVAVWIHKFVAVGDNAVQYDPGHAALPWAAVRFILKATVNEVEIFGAILQGVESISKSLARCAIMENLYLYSNFEISNRLRQSLVELYAATLRFLGKALGYYTQNTAARVAKSLILTVGDVESWANPIQEKQRDVDRLITLGEAERARQAGEHLTELRTGQFVHQKSLEETYSALQRLSNGLLDPIFRIDKQVTMIQDELERQKRIDIIKSISTINFAAQHKVANANLLPDSGKWFLRKPQFEEWRDESCSSVLWLHGIPGSGKTKLTSTVISLLKPTSHMAYFYCVRNPAEPERAECDRILASLVRQLACPSPNVPILPPVVSRYEDALDGLMEYDDISWSFEETVQVLIELCDLYPAVFFILDALDEVNPLNRLDLLDALLRVIEESQALVKVFISSRENMDIVARLEDTPNLRIGAKENTEDIAKFVHQQLKAANLLNGRLPAFLKEKIPETLIEDAQGMFRWVDLQIQSLRPLKVAGDIEARLGRLPRTLQDSYFEIFERIQGSGEYAFKLAVFTFQWLLYARQPIAMNDFALLSTVQSTGNNIYTTYEVLDVCQNLVVSNDQGIFRFAHLSVREFLENLATDQAGHDRAFSCFSEAEGNAAIASTCLSYLKTTMESAAPKTDSHLSTTRQMTDNQALREYTANYWPLHVSQSGQLKFQPPLSVEVRSFLIKDKDVAPSFTHWCTLVTEKLRGNALPEIREAAQLPANPIWLAHTYDIIEIRHVAIDDKTRQAKAFVYAASTGNTKVMLALLEQGFDIKGIGIDAMNAAIIGRHGEAILILLDLHVPADPDRLLNATVESHTNVVVPLVKNGLKNFSMAQLERALAIATANGDFESVAAFLEMGVEKDPYAVVRYLKAGTPYAALHLINTGFDIHGKYLLEERTALHWACAKGLLSVVIVLVEKGVGVNIGDVAGNTALHLASWRGRVNVVQYLLEHEADAQLLNRDGQLALHITCLTGHSAVVHQLLPKTLDINLRDREGKTPLDYAKKWNHADIIVMFDVPSSETAPTHATGIVATKEISQGDATNHEEEVRVSPVFTDIPVIAEPPSTLPDNGKNSDTDDGRNLDTDLYGRNIQKRGCNARKASSVSFHAHEDKGSRGCGRLESV</sequence>
<evidence type="ECO:0000256" key="3">
    <source>
        <dbReference type="SAM" id="MobiDB-lite"/>
    </source>
</evidence>
<feature type="repeat" description="ANK" evidence="2">
    <location>
        <begin position="958"/>
        <end position="990"/>
    </location>
</feature>
<dbReference type="SUPFAM" id="SSF52540">
    <property type="entry name" value="P-loop containing nucleoside triphosphate hydrolases"/>
    <property type="match status" value="1"/>
</dbReference>
<evidence type="ECO:0000256" key="1">
    <source>
        <dbReference type="ARBA" id="ARBA00022737"/>
    </source>
</evidence>
<gene>
    <name evidence="6" type="ORF">BCR34DRAFT_584541</name>
</gene>
<dbReference type="SMART" id="SM00248">
    <property type="entry name" value="ANK"/>
    <property type="match status" value="5"/>
</dbReference>
<evidence type="ECO:0000313" key="7">
    <source>
        <dbReference type="Proteomes" id="UP000193144"/>
    </source>
</evidence>
<dbReference type="InterPro" id="IPR056125">
    <property type="entry name" value="DUF7708"/>
</dbReference>
<reference evidence="6 7" key="1">
    <citation type="submission" date="2016-07" db="EMBL/GenBank/DDBJ databases">
        <title>Pervasive Adenine N6-methylation of Active Genes in Fungi.</title>
        <authorList>
            <consortium name="DOE Joint Genome Institute"/>
            <person name="Mondo S.J."/>
            <person name="Dannebaum R.O."/>
            <person name="Kuo R.C."/>
            <person name="Labutti K."/>
            <person name="Haridas S."/>
            <person name="Kuo A."/>
            <person name="Salamov A."/>
            <person name="Ahrendt S.R."/>
            <person name="Lipzen A."/>
            <person name="Sullivan W."/>
            <person name="Andreopoulos W.B."/>
            <person name="Clum A."/>
            <person name="Lindquist E."/>
            <person name="Daum C."/>
            <person name="Ramamoorthy G.K."/>
            <person name="Gryganskyi A."/>
            <person name="Culley D."/>
            <person name="Magnuson J.K."/>
            <person name="James T.Y."/>
            <person name="O'Malley M.A."/>
            <person name="Stajich J.E."/>
            <person name="Spatafora J.W."/>
            <person name="Visel A."/>
            <person name="Grigoriev I.V."/>
        </authorList>
    </citation>
    <scope>NUCLEOTIDE SEQUENCE [LARGE SCALE GENOMIC DNA]</scope>
    <source>
        <strain evidence="6 7">CBS 115471</strain>
    </source>
</reference>
<keyword evidence="7" id="KW-1185">Reference proteome</keyword>
<feature type="compositionally biased region" description="Basic and acidic residues" evidence="3">
    <location>
        <begin position="1134"/>
        <end position="1144"/>
    </location>
</feature>
<dbReference type="SUPFAM" id="SSF48403">
    <property type="entry name" value="Ankyrin repeat"/>
    <property type="match status" value="1"/>
</dbReference>
<dbReference type="PROSITE" id="PS50088">
    <property type="entry name" value="ANK_REPEAT"/>
    <property type="match status" value="3"/>
</dbReference>
<dbReference type="Gene3D" id="3.40.50.300">
    <property type="entry name" value="P-loop containing nucleotide triphosphate hydrolases"/>
    <property type="match status" value="1"/>
</dbReference>